<evidence type="ECO:0000313" key="2">
    <source>
        <dbReference type="Proteomes" id="UP000095287"/>
    </source>
</evidence>
<dbReference type="Proteomes" id="UP000095287">
    <property type="component" value="Unplaced"/>
</dbReference>
<dbReference type="AlphaFoldDB" id="A0A1I8AV72"/>
<reference evidence="3" key="1">
    <citation type="submission" date="2016-11" db="UniProtKB">
        <authorList>
            <consortium name="WormBaseParasite"/>
        </authorList>
    </citation>
    <scope>IDENTIFICATION</scope>
</reference>
<accession>A0A1I8AV72</accession>
<keyword evidence="1" id="KW-0732">Signal</keyword>
<feature type="signal peptide" evidence="1">
    <location>
        <begin position="1"/>
        <end position="22"/>
    </location>
</feature>
<sequence>MKPNCALLICSLLFVVLAVANGAGSIPGRDGCSLRINEFDTGLFARTPPSQPFFVELAQENCKTENLLDVRRDLRRRGDNEL</sequence>
<organism evidence="2 3">
    <name type="scientific">Steinernema glaseri</name>
    <dbReference type="NCBI Taxonomy" id="37863"/>
    <lineage>
        <taxon>Eukaryota</taxon>
        <taxon>Metazoa</taxon>
        <taxon>Ecdysozoa</taxon>
        <taxon>Nematoda</taxon>
        <taxon>Chromadorea</taxon>
        <taxon>Rhabditida</taxon>
        <taxon>Tylenchina</taxon>
        <taxon>Panagrolaimomorpha</taxon>
        <taxon>Strongyloidoidea</taxon>
        <taxon>Steinernematidae</taxon>
        <taxon>Steinernema</taxon>
    </lineage>
</organism>
<evidence type="ECO:0000313" key="3">
    <source>
        <dbReference type="WBParaSite" id="L893_g9523.t1"/>
    </source>
</evidence>
<name>A0A1I8AV72_9BILA</name>
<keyword evidence="2" id="KW-1185">Reference proteome</keyword>
<dbReference type="WBParaSite" id="L893_g9523.t1">
    <property type="protein sequence ID" value="L893_g9523.t1"/>
    <property type="gene ID" value="L893_g9523"/>
</dbReference>
<protein>
    <submittedName>
        <fullName evidence="3">ZP domain-containing protein</fullName>
    </submittedName>
</protein>
<feature type="chain" id="PRO_5009315136" evidence="1">
    <location>
        <begin position="23"/>
        <end position="82"/>
    </location>
</feature>
<evidence type="ECO:0000256" key="1">
    <source>
        <dbReference type="SAM" id="SignalP"/>
    </source>
</evidence>
<proteinExistence type="predicted"/>